<name>A0A1G9PVY5_9FIRM</name>
<protein>
    <submittedName>
        <fullName evidence="1">Uncharacterized protein</fullName>
    </submittedName>
</protein>
<accession>A0A1G9PVY5</accession>
<dbReference type="SUPFAM" id="SSF53756">
    <property type="entry name" value="UDP-Glycosyltransferase/glycogen phosphorylase"/>
    <property type="match status" value="1"/>
</dbReference>
<dbReference type="OrthoDB" id="1663995at2"/>
<gene>
    <name evidence="1" type="ORF">SAMN05660299_00020</name>
</gene>
<dbReference type="Gene3D" id="3.40.50.2000">
    <property type="entry name" value="Glycogen Phosphorylase B"/>
    <property type="match status" value="1"/>
</dbReference>
<keyword evidence="2" id="KW-1185">Reference proteome</keyword>
<reference evidence="1 2" key="1">
    <citation type="submission" date="2016-10" db="EMBL/GenBank/DDBJ databases">
        <authorList>
            <person name="de Groot N.N."/>
        </authorList>
    </citation>
    <scope>NUCLEOTIDE SEQUENCE [LARGE SCALE GENOMIC DNA]</scope>
    <source>
        <strain evidence="1 2">DSM 16981</strain>
    </source>
</reference>
<proteinExistence type="predicted"/>
<dbReference type="STRING" id="349095.SAMN05660299_00020"/>
<sequence length="376" mass="43751">MRVAILETVKTNGGFEQEFDRLIINELKRQGHTPILYLPENSKLSIDFDIPIEYMSGGEIVDYEGAGKIKKIWLSIQRENRRVKWFDSAYKKACKKEIDAIVLTTATYRYLRSLHRSKLKDSPIPIIFIFLGVNPHEKPKFIRQAQKCLSYRNIKLKITTLRDDFKESALSNVELIKPPVLVPAEIKVNNHLMYKEPIRIGFFGHYRKGEKDIEGIINAFVKSGMTHKAELIIQAAPTMPEDAVDLDRIMNKYQNKAGITFIKGKLYGQKWYSILSSMDVLFLPYSDKRYLYNWSAVYFNALGLYKSVLVTKFLNPEILSAYDVGIEVDLQDLNHMSVQIHDFLEQYEKKIPIYQNNLDRVNRDFGTENFLYNILK</sequence>
<evidence type="ECO:0000313" key="2">
    <source>
        <dbReference type="Proteomes" id="UP000199309"/>
    </source>
</evidence>
<evidence type="ECO:0000313" key="1">
    <source>
        <dbReference type="EMBL" id="SDM02962.1"/>
    </source>
</evidence>
<dbReference type="AlphaFoldDB" id="A0A1G9PVY5"/>
<organism evidence="1 2">
    <name type="scientific">Megasphaera paucivorans</name>
    <dbReference type="NCBI Taxonomy" id="349095"/>
    <lineage>
        <taxon>Bacteria</taxon>
        <taxon>Bacillati</taxon>
        <taxon>Bacillota</taxon>
        <taxon>Negativicutes</taxon>
        <taxon>Veillonellales</taxon>
        <taxon>Veillonellaceae</taxon>
        <taxon>Megasphaera</taxon>
    </lineage>
</organism>
<dbReference type="EMBL" id="FNHQ01000001">
    <property type="protein sequence ID" value="SDM02962.1"/>
    <property type="molecule type" value="Genomic_DNA"/>
</dbReference>
<dbReference type="RefSeq" id="WP_091647108.1">
    <property type="nucleotide sequence ID" value="NZ_FNHQ01000001.1"/>
</dbReference>
<dbReference type="Proteomes" id="UP000199309">
    <property type="component" value="Unassembled WGS sequence"/>
</dbReference>